<dbReference type="AlphaFoldDB" id="A0A372ZKW3"/>
<protein>
    <submittedName>
        <fullName evidence="1">Uncharacterized protein</fullName>
    </submittedName>
</protein>
<evidence type="ECO:0000313" key="1">
    <source>
        <dbReference type="EMBL" id="RGD55907.1"/>
    </source>
</evidence>
<dbReference type="EMBL" id="QVIG01000002">
    <property type="protein sequence ID" value="RGD55907.1"/>
    <property type="molecule type" value="Genomic_DNA"/>
</dbReference>
<gene>
    <name evidence="1" type="ORF">DR950_36840</name>
</gene>
<dbReference type="RefSeq" id="WP_117492207.1">
    <property type="nucleotide sequence ID" value="NZ_QVIG01000002.1"/>
</dbReference>
<organism evidence="1 2">
    <name type="scientific">Kitasatospora xanthocidica</name>
    <dbReference type="NCBI Taxonomy" id="83382"/>
    <lineage>
        <taxon>Bacteria</taxon>
        <taxon>Bacillati</taxon>
        <taxon>Actinomycetota</taxon>
        <taxon>Actinomycetes</taxon>
        <taxon>Kitasatosporales</taxon>
        <taxon>Streptomycetaceae</taxon>
        <taxon>Kitasatospora</taxon>
    </lineage>
</organism>
<reference evidence="1 2" key="1">
    <citation type="submission" date="2018-08" db="EMBL/GenBank/DDBJ databases">
        <title>Diversity &amp; Physiological Properties of Lignin-Decomposing Actinobacteria from Soil.</title>
        <authorList>
            <person name="Roh S.G."/>
            <person name="Kim S.B."/>
        </authorList>
    </citation>
    <scope>NUCLEOTIDE SEQUENCE [LARGE SCALE GENOMIC DNA]</scope>
    <source>
        <strain evidence="1 2">MMS17-GH009</strain>
    </source>
</reference>
<keyword evidence="2" id="KW-1185">Reference proteome</keyword>
<accession>A0A372ZKW3</accession>
<comment type="caution">
    <text evidence="1">The sequence shown here is derived from an EMBL/GenBank/DDBJ whole genome shotgun (WGS) entry which is preliminary data.</text>
</comment>
<proteinExistence type="predicted"/>
<dbReference type="Proteomes" id="UP000263377">
    <property type="component" value="Unassembled WGS sequence"/>
</dbReference>
<sequence>MTRSAKTPFHSPRSFQLWHYGIGHKELVLRSQAGGQEPETLDIVFETVRAMKLHTHYPTLTIRSATPEERKRIREFSDGGPGELSGVGHYYLVLESERDPAFVVCRRVEAYARPGAEADYRITASTGRLVWAGSRA</sequence>
<name>A0A372ZKW3_9ACTN</name>
<evidence type="ECO:0000313" key="2">
    <source>
        <dbReference type="Proteomes" id="UP000263377"/>
    </source>
</evidence>